<comment type="caution">
    <text evidence="2">The sequence shown here is derived from an EMBL/GenBank/DDBJ whole genome shotgun (WGS) entry which is preliminary data.</text>
</comment>
<name>A0A4Z2EKE2_9TELE</name>
<evidence type="ECO:0000313" key="2">
    <source>
        <dbReference type="EMBL" id="TNN29279.1"/>
    </source>
</evidence>
<dbReference type="Proteomes" id="UP000314294">
    <property type="component" value="Unassembled WGS sequence"/>
</dbReference>
<feature type="region of interest" description="Disordered" evidence="1">
    <location>
        <begin position="91"/>
        <end position="110"/>
    </location>
</feature>
<keyword evidence="3" id="KW-1185">Reference proteome</keyword>
<feature type="region of interest" description="Disordered" evidence="1">
    <location>
        <begin position="1"/>
        <end position="31"/>
    </location>
</feature>
<accession>A0A4Z2EKE2</accession>
<organism evidence="2 3">
    <name type="scientific">Liparis tanakae</name>
    <name type="common">Tanaka's snailfish</name>
    <dbReference type="NCBI Taxonomy" id="230148"/>
    <lineage>
        <taxon>Eukaryota</taxon>
        <taxon>Metazoa</taxon>
        <taxon>Chordata</taxon>
        <taxon>Craniata</taxon>
        <taxon>Vertebrata</taxon>
        <taxon>Euteleostomi</taxon>
        <taxon>Actinopterygii</taxon>
        <taxon>Neopterygii</taxon>
        <taxon>Teleostei</taxon>
        <taxon>Neoteleostei</taxon>
        <taxon>Acanthomorphata</taxon>
        <taxon>Eupercaria</taxon>
        <taxon>Perciformes</taxon>
        <taxon>Cottioidei</taxon>
        <taxon>Cottales</taxon>
        <taxon>Liparidae</taxon>
        <taxon>Liparis</taxon>
    </lineage>
</organism>
<feature type="compositionally biased region" description="Basic residues" evidence="1">
    <location>
        <begin position="1"/>
        <end position="10"/>
    </location>
</feature>
<proteinExistence type="predicted"/>
<gene>
    <name evidence="2" type="ORF">EYF80_060574</name>
</gene>
<evidence type="ECO:0000256" key="1">
    <source>
        <dbReference type="SAM" id="MobiDB-lite"/>
    </source>
</evidence>
<sequence>MRVVLRRQQSRTHTSPSEVHTDCRSRLKRVPSRRDAAASAARFTATLQVYLYLSRVKGEEDNTIVEKLKESFTFCLNAFPPHVEILRRHCTAAPGSDEGEPSGEKSSPERVVDLVRGDEINENWNIASHTGIELRGAVGLYY</sequence>
<reference evidence="2 3" key="1">
    <citation type="submission" date="2019-03" db="EMBL/GenBank/DDBJ databases">
        <title>First draft genome of Liparis tanakae, snailfish: a comprehensive survey of snailfish specific genes.</title>
        <authorList>
            <person name="Kim W."/>
            <person name="Song I."/>
            <person name="Jeong J.-H."/>
            <person name="Kim D."/>
            <person name="Kim S."/>
            <person name="Ryu S."/>
            <person name="Song J.Y."/>
            <person name="Lee S.K."/>
        </authorList>
    </citation>
    <scope>NUCLEOTIDE SEQUENCE [LARGE SCALE GENOMIC DNA]</scope>
    <source>
        <tissue evidence="2">Muscle</tissue>
    </source>
</reference>
<dbReference type="EMBL" id="SRLO01005837">
    <property type="protein sequence ID" value="TNN29279.1"/>
    <property type="molecule type" value="Genomic_DNA"/>
</dbReference>
<evidence type="ECO:0000313" key="3">
    <source>
        <dbReference type="Proteomes" id="UP000314294"/>
    </source>
</evidence>
<dbReference type="AlphaFoldDB" id="A0A4Z2EKE2"/>
<protein>
    <submittedName>
        <fullName evidence="2">Uncharacterized protein</fullName>
    </submittedName>
</protein>